<organism evidence="17 18">
    <name type="scientific">Eiseniibacteriota bacterium</name>
    <dbReference type="NCBI Taxonomy" id="2212470"/>
    <lineage>
        <taxon>Bacteria</taxon>
        <taxon>Candidatus Eiseniibacteriota</taxon>
    </lineage>
</organism>
<feature type="domain" description="Tryptophan synthase beta chain-like PALP" evidence="16">
    <location>
        <begin position="24"/>
        <end position="320"/>
    </location>
</feature>
<dbReference type="GO" id="GO:0006565">
    <property type="term" value="P:L-serine catabolic process"/>
    <property type="evidence" value="ECO:0007669"/>
    <property type="project" value="TreeGrafter"/>
</dbReference>
<dbReference type="InterPro" id="IPR004450">
    <property type="entry name" value="Thr_synthase-like"/>
</dbReference>
<keyword evidence="7 13" id="KW-0028">Amino-acid biosynthesis</keyword>
<dbReference type="GO" id="GO:0030170">
    <property type="term" value="F:pyridoxal phosphate binding"/>
    <property type="evidence" value="ECO:0007669"/>
    <property type="project" value="InterPro"/>
</dbReference>
<dbReference type="GO" id="GO:0009097">
    <property type="term" value="P:isoleucine biosynthetic process"/>
    <property type="evidence" value="ECO:0007669"/>
    <property type="project" value="TreeGrafter"/>
</dbReference>
<evidence type="ECO:0000256" key="2">
    <source>
        <dbReference type="ARBA" id="ARBA00003648"/>
    </source>
</evidence>
<evidence type="ECO:0000256" key="11">
    <source>
        <dbReference type="ARBA" id="ARBA00049144"/>
    </source>
</evidence>
<dbReference type="Pfam" id="PF00291">
    <property type="entry name" value="PALP"/>
    <property type="match status" value="1"/>
</dbReference>
<dbReference type="InterPro" id="IPR050147">
    <property type="entry name" value="Ser/Thr_Dehydratase"/>
</dbReference>
<evidence type="ECO:0000256" key="7">
    <source>
        <dbReference type="ARBA" id="ARBA00022605"/>
    </source>
</evidence>
<comment type="pathway">
    <text evidence="3 13">Amino-acid biosynthesis; L-threonine biosynthesis; L-threonine from L-aspartate: step 5/5.</text>
</comment>
<keyword evidence="8 13" id="KW-0791">Threonine biosynthesis</keyword>
<keyword evidence="9 13" id="KW-0663">Pyridoxal phosphate</keyword>
<dbReference type="PANTHER" id="PTHR48078">
    <property type="entry name" value="THREONINE DEHYDRATASE, MITOCHONDRIAL-RELATED"/>
    <property type="match status" value="1"/>
</dbReference>
<dbReference type="CDD" id="cd01563">
    <property type="entry name" value="Thr-synth_1"/>
    <property type="match status" value="1"/>
</dbReference>
<evidence type="ECO:0000256" key="10">
    <source>
        <dbReference type="ARBA" id="ARBA00023239"/>
    </source>
</evidence>
<evidence type="ECO:0000256" key="13">
    <source>
        <dbReference type="PIRNR" id="PIRNR038945"/>
    </source>
</evidence>
<dbReference type="FunFam" id="3.40.50.1100:FF:000014">
    <property type="entry name" value="Threonine synthase"/>
    <property type="match status" value="1"/>
</dbReference>
<dbReference type="NCBIfam" id="TIGR00260">
    <property type="entry name" value="thrC"/>
    <property type="match status" value="1"/>
</dbReference>
<feature type="binding site" evidence="14">
    <location>
        <position position="89"/>
    </location>
    <ligand>
        <name>pyridoxal 5'-phosphate</name>
        <dbReference type="ChEBI" id="CHEBI:597326"/>
    </ligand>
</feature>
<comment type="catalytic activity">
    <reaction evidence="11 13">
        <text>O-phospho-L-homoserine + H2O = L-threonine + phosphate</text>
        <dbReference type="Rhea" id="RHEA:10840"/>
        <dbReference type="ChEBI" id="CHEBI:15377"/>
        <dbReference type="ChEBI" id="CHEBI:43474"/>
        <dbReference type="ChEBI" id="CHEBI:57590"/>
        <dbReference type="ChEBI" id="CHEBI:57926"/>
        <dbReference type="EC" id="4.2.3.1"/>
    </reaction>
</comment>
<feature type="modified residue" description="N6-(pyridoxal phosphate)lysine" evidence="15">
    <location>
        <position position="63"/>
    </location>
</feature>
<proteinExistence type="inferred from homology"/>
<feature type="binding site" evidence="14">
    <location>
        <begin position="190"/>
        <end position="194"/>
    </location>
    <ligand>
        <name>pyridoxal 5'-phosphate</name>
        <dbReference type="ChEBI" id="CHEBI:597326"/>
    </ligand>
</feature>
<dbReference type="GO" id="GO:0006567">
    <property type="term" value="P:L-threonine catabolic process"/>
    <property type="evidence" value="ECO:0007669"/>
    <property type="project" value="TreeGrafter"/>
</dbReference>
<dbReference type="AlphaFoldDB" id="A0A538TII8"/>
<evidence type="ECO:0000256" key="5">
    <source>
        <dbReference type="ARBA" id="ARBA00013028"/>
    </source>
</evidence>
<dbReference type="Gene3D" id="3.40.50.1100">
    <property type="match status" value="2"/>
</dbReference>
<evidence type="ECO:0000256" key="9">
    <source>
        <dbReference type="ARBA" id="ARBA00022898"/>
    </source>
</evidence>
<comment type="cofactor">
    <cofactor evidence="1 13 14">
        <name>pyridoxal 5'-phosphate</name>
        <dbReference type="ChEBI" id="CHEBI:597326"/>
    </cofactor>
</comment>
<dbReference type="UniPathway" id="UPA00050">
    <property type="reaction ID" value="UER00065"/>
</dbReference>
<dbReference type="Proteomes" id="UP000317691">
    <property type="component" value="Unassembled WGS sequence"/>
</dbReference>
<dbReference type="GO" id="GO:0004795">
    <property type="term" value="F:threonine synthase activity"/>
    <property type="evidence" value="ECO:0007669"/>
    <property type="project" value="UniProtKB-UniRule"/>
</dbReference>
<name>A0A538TII8_UNCEI</name>
<accession>A0A538TII8</accession>
<evidence type="ECO:0000256" key="8">
    <source>
        <dbReference type="ARBA" id="ARBA00022697"/>
    </source>
</evidence>
<keyword evidence="10 13" id="KW-0456">Lyase</keyword>
<dbReference type="GO" id="GO:0004794">
    <property type="term" value="F:threonine deaminase activity"/>
    <property type="evidence" value="ECO:0007669"/>
    <property type="project" value="TreeGrafter"/>
</dbReference>
<dbReference type="GO" id="GO:0003941">
    <property type="term" value="F:L-serine ammonia-lyase activity"/>
    <property type="evidence" value="ECO:0007669"/>
    <property type="project" value="TreeGrafter"/>
</dbReference>
<gene>
    <name evidence="17" type="ORF">E6K79_10090</name>
</gene>
<dbReference type="SUPFAM" id="SSF53686">
    <property type="entry name" value="Tryptophan synthase beta subunit-like PLP-dependent enzymes"/>
    <property type="match status" value="1"/>
</dbReference>
<sequence length="352" mass="36181">MTAWRGVILEYRDLLPPIPDHAVVTLLEGNTPLVPAPSLAKRIAPGLDLYLKFEGLNPTGSFKDRGMTVAVSRALAAGAKVILCASTGNTSASAAAYAARCGLRCAVLIPEGQVALGKLAQAMVHGARVVAVRGTFDRALELVRSLSGDGSIAVVNSINPDRIEGQKTVAYEIAAALGGRAPDVHALPVGNAGNITATWKGYQELKRRGGGATPRMLGFQAEGAAPIVRGERVAEPKTLATAIKIGNPASWKGALEARDQSGGSIEIVTDEEIVAAYRALADGEGVFVEPASAAGVAGLLKLGARGALSGVRTAVATVTGHGLKDPERAVQVSRAVETVEADPAILRKALLG</sequence>
<feature type="binding site" evidence="14">
    <location>
        <position position="319"/>
    </location>
    <ligand>
        <name>pyridoxal 5'-phosphate</name>
        <dbReference type="ChEBI" id="CHEBI:597326"/>
    </ligand>
</feature>
<evidence type="ECO:0000313" key="18">
    <source>
        <dbReference type="Proteomes" id="UP000317691"/>
    </source>
</evidence>
<evidence type="ECO:0000313" key="17">
    <source>
        <dbReference type="EMBL" id="TMQ63419.1"/>
    </source>
</evidence>
<dbReference type="EMBL" id="VBOZ01000031">
    <property type="protein sequence ID" value="TMQ63419.1"/>
    <property type="molecule type" value="Genomic_DNA"/>
</dbReference>
<comment type="similarity">
    <text evidence="4 13">Belongs to the threonine synthase family.</text>
</comment>
<dbReference type="PROSITE" id="PS00165">
    <property type="entry name" value="DEHYDRATASE_SER_THR"/>
    <property type="match status" value="1"/>
</dbReference>
<evidence type="ECO:0000256" key="1">
    <source>
        <dbReference type="ARBA" id="ARBA00001933"/>
    </source>
</evidence>
<dbReference type="GO" id="GO:0009088">
    <property type="term" value="P:threonine biosynthetic process"/>
    <property type="evidence" value="ECO:0007669"/>
    <property type="project" value="UniProtKB-UniRule"/>
</dbReference>
<comment type="caution">
    <text evidence="17">The sequence shown here is derived from an EMBL/GenBank/DDBJ whole genome shotgun (WGS) entry which is preliminary data.</text>
</comment>
<evidence type="ECO:0000256" key="12">
    <source>
        <dbReference type="NCBIfam" id="TIGR00260"/>
    </source>
</evidence>
<evidence type="ECO:0000256" key="3">
    <source>
        <dbReference type="ARBA" id="ARBA00004979"/>
    </source>
</evidence>
<evidence type="ECO:0000256" key="6">
    <source>
        <dbReference type="ARBA" id="ARBA00018679"/>
    </source>
</evidence>
<dbReference type="PANTHER" id="PTHR48078:SF6">
    <property type="entry name" value="L-THREONINE DEHYDRATASE CATABOLIC TDCB"/>
    <property type="match status" value="1"/>
</dbReference>
<dbReference type="InterPro" id="IPR000634">
    <property type="entry name" value="Ser/Thr_deHydtase_PyrdxlP-BS"/>
</dbReference>
<evidence type="ECO:0000256" key="15">
    <source>
        <dbReference type="PIRSR" id="PIRSR038945-2"/>
    </source>
</evidence>
<dbReference type="EC" id="4.2.3.1" evidence="5 12"/>
<reference evidence="17 18" key="1">
    <citation type="journal article" date="2019" name="Nat. Microbiol.">
        <title>Mediterranean grassland soil C-N compound turnover is dependent on rainfall and depth, and is mediated by genomically divergent microorganisms.</title>
        <authorList>
            <person name="Diamond S."/>
            <person name="Andeer P.F."/>
            <person name="Li Z."/>
            <person name="Crits-Christoph A."/>
            <person name="Burstein D."/>
            <person name="Anantharaman K."/>
            <person name="Lane K.R."/>
            <person name="Thomas B.C."/>
            <person name="Pan C."/>
            <person name="Northen T.R."/>
            <person name="Banfield J.F."/>
        </authorList>
    </citation>
    <scope>NUCLEOTIDE SEQUENCE [LARGE SCALE GENOMIC DNA]</scope>
    <source>
        <strain evidence="17">WS_9</strain>
    </source>
</reference>
<evidence type="ECO:0000256" key="14">
    <source>
        <dbReference type="PIRSR" id="PIRSR038945-1"/>
    </source>
</evidence>
<dbReference type="FunFam" id="3.40.50.1100:FF:000013">
    <property type="entry name" value="Threonine synthase"/>
    <property type="match status" value="1"/>
</dbReference>
<comment type="function">
    <text evidence="2 13">Catalyzes the gamma-elimination of phosphate from L-phosphohomoserine and the beta-addition of water to produce L-threonine.</text>
</comment>
<protein>
    <recommendedName>
        <fullName evidence="6 12">Threonine synthase</fullName>
        <ecNumber evidence="5 12">4.2.3.1</ecNumber>
    </recommendedName>
</protein>
<dbReference type="InterPro" id="IPR026260">
    <property type="entry name" value="Thr_Synthase_bac/arc"/>
</dbReference>
<dbReference type="InterPro" id="IPR001926">
    <property type="entry name" value="TrpB-like_PALP"/>
</dbReference>
<evidence type="ECO:0000256" key="4">
    <source>
        <dbReference type="ARBA" id="ARBA00005517"/>
    </source>
</evidence>
<dbReference type="InterPro" id="IPR036052">
    <property type="entry name" value="TrpB-like_PALP_sf"/>
</dbReference>
<evidence type="ECO:0000259" key="16">
    <source>
        <dbReference type="Pfam" id="PF00291"/>
    </source>
</evidence>
<dbReference type="PIRSF" id="PIRSF038945">
    <property type="entry name" value="Thr_synthase"/>
    <property type="match status" value="1"/>
</dbReference>